<evidence type="ECO:0000313" key="3">
    <source>
        <dbReference type="Proteomes" id="UP001497516"/>
    </source>
</evidence>
<keyword evidence="3" id="KW-1185">Reference proteome</keyword>
<feature type="region of interest" description="Disordered" evidence="1">
    <location>
        <begin position="43"/>
        <end position="109"/>
    </location>
</feature>
<reference evidence="2 3" key="1">
    <citation type="submission" date="2024-04" db="EMBL/GenBank/DDBJ databases">
        <authorList>
            <person name="Fracassetti M."/>
        </authorList>
    </citation>
    <scope>NUCLEOTIDE SEQUENCE [LARGE SCALE GENOMIC DNA]</scope>
</reference>
<evidence type="ECO:0000256" key="1">
    <source>
        <dbReference type="SAM" id="MobiDB-lite"/>
    </source>
</evidence>
<organism evidence="2 3">
    <name type="scientific">Linum trigynum</name>
    <dbReference type="NCBI Taxonomy" id="586398"/>
    <lineage>
        <taxon>Eukaryota</taxon>
        <taxon>Viridiplantae</taxon>
        <taxon>Streptophyta</taxon>
        <taxon>Embryophyta</taxon>
        <taxon>Tracheophyta</taxon>
        <taxon>Spermatophyta</taxon>
        <taxon>Magnoliopsida</taxon>
        <taxon>eudicotyledons</taxon>
        <taxon>Gunneridae</taxon>
        <taxon>Pentapetalae</taxon>
        <taxon>rosids</taxon>
        <taxon>fabids</taxon>
        <taxon>Malpighiales</taxon>
        <taxon>Linaceae</taxon>
        <taxon>Linum</taxon>
    </lineage>
</organism>
<dbReference type="AlphaFoldDB" id="A0AAV2D940"/>
<gene>
    <name evidence="2" type="ORF">LTRI10_LOCUS11599</name>
</gene>
<proteinExistence type="predicted"/>
<sequence>MNLDHPVAHQLPDLVLRHCPQPDTSEQARHCSRSRRQYRIPPLVPLQGRGDGGGSVGEAVPGRRGGQPDGEAQGVRHCLRPGPIGRARPSSAVVEESESESLAKTTTTTDGLTVDDARKLLRVARLEMVKSKLRDTGRNCLDYNSGQKTCWLLSSPPFQNRQTGFRIIKVPTCPARLAVSSRK</sequence>
<protein>
    <submittedName>
        <fullName evidence="2">Uncharacterized protein</fullName>
    </submittedName>
</protein>
<name>A0AAV2D940_9ROSI</name>
<evidence type="ECO:0000313" key="2">
    <source>
        <dbReference type="EMBL" id="CAL1368495.1"/>
    </source>
</evidence>
<dbReference type="EMBL" id="OZ034815">
    <property type="protein sequence ID" value="CAL1368495.1"/>
    <property type="molecule type" value="Genomic_DNA"/>
</dbReference>
<dbReference type="Proteomes" id="UP001497516">
    <property type="component" value="Chromosome 2"/>
</dbReference>
<accession>A0AAV2D940</accession>